<feature type="non-terminal residue" evidence="2">
    <location>
        <position position="1"/>
    </location>
</feature>
<dbReference type="GO" id="GO:0044550">
    <property type="term" value="P:secondary metabolite biosynthetic process"/>
    <property type="evidence" value="ECO:0007669"/>
    <property type="project" value="TreeGrafter"/>
</dbReference>
<keyword evidence="3" id="KW-1185">Reference proteome</keyword>
<accession>A0A4R4VBQ2</accession>
<dbReference type="AlphaFoldDB" id="A0A4R4VBQ2"/>
<organism evidence="2 3">
    <name type="scientific">Nonomuraea diastatica</name>
    <dbReference type="NCBI Taxonomy" id="1848329"/>
    <lineage>
        <taxon>Bacteria</taxon>
        <taxon>Bacillati</taxon>
        <taxon>Actinomycetota</taxon>
        <taxon>Actinomycetes</taxon>
        <taxon>Streptosporangiales</taxon>
        <taxon>Streptosporangiaceae</taxon>
        <taxon>Nonomuraea</taxon>
    </lineage>
</organism>
<protein>
    <recommendedName>
        <fullName evidence="1">Condensation domain-containing protein</fullName>
    </recommendedName>
</protein>
<name>A0A4R4VBQ2_9ACTN</name>
<evidence type="ECO:0000313" key="2">
    <source>
        <dbReference type="EMBL" id="TDC99344.1"/>
    </source>
</evidence>
<evidence type="ECO:0000259" key="1">
    <source>
        <dbReference type="Pfam" id="PF00668"/>
    </source>
</evidence>
<dbReference type="PANTHER" id="PTHR45527">
    <property type="entry name" value="NONRIBOSOMAL PEPTIDE SYNTHETASE"/>
    <property type="match status" value="1"/>
</dbReference>
<evidence type="ECO:0000313" key="3">
    <source>
        <dbReference type="Proteomes" id="UP000294543"/>
    </source>
</evidence>
<feature type="non-terminal residue" evidence="2">
    <location>
        <position position="239"/>
    </location>
</feature>
<dbReference type="Proteomes" id="UP000294543">
    <property type="component" value="Unassembled WGS sequence"/>
</dbReference>
<dbReference type="GO" id="GO:0043041">
    <property type="term" value="P:amino acid activation for nonribosomal peptide biosynthetic process"/>
    <property type="evidence" value="ECO:0007669"/>
    <property type="project" value="TreeGrafter"/>
</dbReference>
<dbReference type="Gene3D" id="3.30.559.30">
    <property type="entry name" value="Nonribosomal peptide synthetase, condensation domain"/>
    <property type="match status" value="1"/>
</dbReference>
<dbReference type="Pfam" id="PF00668">
    <property type="entry name" value="Condensation"/>
    <property type="match status" value="1"/>
</dbReference>
<gene>
    <name evidence="2" type="ORF">E1294_52130</name>
</gene>
<dbReference type="PANTHER" id="PTHR45527:SF1">
    <property type="entry name" value="FATTY ACID SYNTHASE"/>
    <property type="match status" value="1"/>
</dbReference>
<dbReference type="EMBL" id="SMKP01000451">
    <property type="protein sequence ID" value="TDC99344.1"/>
    <property type="molecule type" value="Genomic_DNA"/>
</dbReference>
<feature type="domain" description="Condensation" evidence="1">
    <location>
        <begin position="2"/>
        <end position="151"/>
    </location>
</feature>
<dbReference type="GO" id="GO:0003824">
    <property type="term" value="F:catalytic activity"/>
    <property type="evidence" value="ECO:0007669"/>
    <property type="project" value="InterPro"/>
</dbReference>
<sequence length="239" mass="25711">ASLFHLAWALVLARLTGRDDVVFGTVLFGRMHGGSGADRGVGLFINTLPVRVRPTAGTIGDGIRETHRLLTGLLRHEHASLSLAQRCSGMPSGSPLFTSLLNYRHSADLAPLNLDLAEVWPGIEVLASEERTNYPVVVMVDDLGEGFRVSAQTQAPMDPAQVCALLDQAVTELLATDRSLDGVDVLPLPERCRVLSEFNPQVEVPSPGVATVDAWVWARIEESPDAVAVVHEGRGMTYG</sequence>
<dbReference type="GO" id="GO:0005737">
    <property type="term" value="C:cytoplasm"/>
    <property type="evidence" value="ECO:0007669"/>
    <property type="project" value="TreeGrafter"/>
</dbReference>
<dbReference type="InterPro" id="IPR001242">
    <property type="entry name" value="Condensation_dom"/>
</dbReference>
<proteinExistence type="predicted"/>
<dbReference type="SUPFAM" id="SSF52777">
    <property type="entry name" value="CoA-dependent acyltransferases"/>
    <property type="match status" value="1"/>
</dbReference>
<reference evidence="2 3" key="1">
    <citation type="submission" date="2019-03" db="EMBL/GenBank/DDBJ databases">
        <title>Draft genome sequences of novel Actinobacteria.</title>
        <authorList>
            <person name="Sahin N."/>
            <person name="Ay H."/>
            <person name="Saygin H."/>
        </authorList>
    </citation>
    <scope>NUCLEOTIDE SEQUENCE [LARGE SCALE GENOMIC DNA]</scope>
    <source>
        <strain evidence="2 3">KC712</strain>
    </source>
</reference>
<comment type="caution">
    <text evidence="2">The sequence shown here is derived from an EMBL/GenBank/DDBJ whole genome shotgun (WGS) entry which is preliminary data.</text>
</comment>
<dbReference type="GO" id="GO:0031177">
    <property type="term" value="F:phosphopantetheine binding"/>
    <property type="evidence" value="ECO:0007669"/>
    <property type="project" value="TreeGrafter"/>
</dbReference>